<dbReference type="OrthoDB" id="3693520at2"/>
<dbReference type="EMBL" id="MASU01000012">
    <property type="protein sequence ID" value="PXY25712.1"/>
    <property type="molecule type" value="Genomic_DNA"/>
</dbReference>
<dbReference type="Proteomes" id="UP000247892">
    <property type="component" value="Unassembled WGS sequence"/>
</dbReference>
<evidence type="ECO:0000313" key="2">
    <source>
        <dbReference type="Proteomes" id="UP000247892"/>
    </source>
</evidence>
<dbReference type="AlphaFoldDB" id="A0A318LMB2"/>
<keyword evidence="2" id="KW-1185">Reference proteome</keyword>
<organism evidence="1 2">
    <name type="scientific">Prauserella flavalba</name>
    <dbReference type="NCBI Taxonomy" id="1477506"/>
    <lineage>
        <taxon>Bacteria</taxon>
        <taxon>Bacillati</taxon>
        <taxon>Actinomycetota</taxon>
        <taxon>Actinomycetes</taxon>
        <taxon>Pseudonocardiales</taxon>
        <taxon>Pseudonocardiaceae</taxon>
        <taxon>Prauserella</taxon>
    </lineage>
</organism>
<comment type="caution">
    <text evidence="1">The sequence shown here is derived from an EMBL/GenBank/DDBJ whole genome shotgun (WGS) entry which is preliminary data.</text>
</comment>
<accession>A0A318LMB2</accession>
<proteinExistence type="predicted"/>
<evidence type="ECO:0000313" key="1">
    <source>
        <dbReference type="EMBL" id="PXY25712.1"/>
    </source>
</evidence>
<sequence>MEQETDLSSEELEALGDWRALLEEVVRLDHEYHLSANLHPDDTRSEREAALLELLQARFRGYPIIQRATVQNLDGTSHKQHDIVFADS</sequence>
<name>A0A318LMB2_9PSEU</name>
<dbReference type="RefSeq" id="WP_110341494.1">
    <property type="nucleotide sequence ID" value="NZ_MASU01000012.1"/>
</dbReference>
<reference evidence="1 2" key="1">
    <citation type="submission" date="2016-07" db="EMBL/GenBank/DDBJ databases">
        <title>Draft genome sequence of Prauserella sp. YIM 121212, isolated from alkaline soil.</title>
        <authorList>
            <person name="Ruckert C."/>
            <person name="Albersmeier A."/>
            <person name="Jiang C.-L."/>
            <person name="Jiang Y."/>
            <person name="Kalinowski J."/>
            <person name="Schneider O."/>
            <person name="Winkler A."/>
            <person name="Zotchev S.B."/>
        </authorList>
    </citation>
    <scope>NUCLEOTIDE SEQUENCE [LARGE SCALE GENOMIC DNA]</scope>
    <source>
        <strain evidence="1 2">YIM 121212</strain>
    </source>
</reference>
<protein>
    <submittedName>
        <fullName evidence="1">Uncharacterized protein</fullName>
    </submittedName>
</protein>
<gene>
    <name evidence="1" type="ORF">BA062_26735</name>
</gene>